<dbReference type="EMBL" id="NOXG01000003">
    <property type="protein sequence ID" value="PYD76130.1"/>
    <property type="molecule type" value="Genomic_DNA"/>
</dbReference>
<dbReference type="Proteomes" id="UP000248116">
    <property type="component" value="Unassembled WGS sequence"/>
</dbReference>
<proteinExistence type="predicted"/>
<evidence type="ECO:0000313" key="1">
    <source>
        <dbReference type="EMBL" id="PYD47070.1"/>
    </source>
</evidence>
<comment type="caution">
    <text evidence="2">The sequence shown here is derived from an EMBL/GenBank/DDBJ whole genome shotgun (WGS) entry which is preliminary data.</text>
</comment>
<name>A0A318QC41_9PROT</name>
<sequence>MDHHDQAVAACNAACELTPEVFCHYMPMLLFQSAKAVALPELPDMIQTLRKLQSVISILYHYFI</sequence>
<accession>A0A318QC41</accession>
<reference evidence="1 4" key="2">
    <citation type="submission" date="2018-02" db="EMBL/GenBank/DDBJ databases">
        <authorList>
            <person name="Skraban J."/>
            <person name="Trcek J."/>
        </authorList>
    </citation>
    <scope>NUCLEOTIDE SEQUENCE [LARGE SCALE GENOMIC DNA]</scope>
    <source>
        <strain evidence="1 4">AV446</strain>
    </source>
</reference>
<evidence type="ECO:0000313" key="3">
    <source>
        <dbReference type="Proteomes" id="UP000247609"/>
    </source>
</evidence>
<evidence type="ECO:0000313" key="2">
    <source>
        <dbReference type="EMBL" id="PYD76130.1"/>
    </source>
</evidence>
<organism evidence="2 3">
    <name type="scientific">Novacetimonas pomaceti</name>
    <dbReference type="NCBI Taxonomy" id="2021998"/>
    <lineage>
        <taxon>Bacteria</taxon>
        <taxon>Pseudomonadati</taxon>
        <taxon>Pseudomonadota</taxon>
        <taxon>Alphaproteobacteria</taxon>
        <taxon>Acetobacterales</taxon>
        <taxon>Acetobacteraceae</taxon>
        <taxon>Novacetimonas</taxon>
    </lineage>
</organism>
<dbReference type="Proteomes" id="UP000247609">
    <property type="component" value="Unassembled WGS sequence"/>
</dbReference>
<dbReference type="EMBL" id="PRCW01000099">
    <property type="protein sequence ID" value="PYD47070.1"/>
    <property type="molecule type" value="Genomic_DNA"/>
</dbReference>
<gene>
    <name evidence="1" type="ORF">C3920_11855</name>
    <name evidence="2" type="ORF">CFR71_04475</name>
</gene>
<dbReference type="AlphaFoldDB" id="A0A318QC41"/>
<reference evidence="2 3" key="1">
    <citation type="submission" date="2017-07" db="EMBL/GenBank/DDBJ databases">
        <title>A draft genome sequence of Komagataeibacter sp. T5K1.</title>
        <authorList>
            <person name="Skraban J."/>
            <person name="Cleenwerck I."/>
            <person name="Vandamme P."/>
            <person name="Trcek J."/>
        </authorList>
    </citation>
    <scope>NUCLEOTIDE SEQUENCE [LARGE SCALE GENOMIC DNA]</scope>
    <source>
        <strain evidence="2 3">T5K1</strain>
    </source>
</reference>
<keyword evidence="4" id="KW-1185">Reference proteome</keyword>
<protein>
    <submittedName>
        <fullName evidence="2">Uncharacterized protein</fullName>
    </submittedName>
</protein>
<evidence type="ECO:0000313" key="4">
    <source>
        <dbReference type="Proteomes" id="UP000248116"/>
    </source>
</evidence>